<organism evidence="3 4">
    <name type="scientific">Pleuronectes platessa</name>
    <name type="common">European plaice</name>
    <dbReference type="NCBI Taxonomy" id="8262"/>
    <lineage>
        <taxon>Eukaryota</taxon>
        <taxon>Metazoa</taxon>
        <taxon>Chordata</taxon>
        <taxon>Craniata</taxon>
        <taxon>Vertebrata</taxon>
        <taxon>Euteleostomi</taxon>
        <taxon>Actinopterygii</taxon>
        <taxon>Neopterygii</taxon>
        <taxon>Teleostei</taxon>
        <taxon>Neoteleostei</taxon>
        <taxon>Acanthomorphata</taxon>
        <taxon>Carangaria</taxon>
        <taxon>Pleuronectiformes</taxon>
        <taxon>Pleuronectoidei</taxon>
        <taxon>Pleuronectidae</taxon>
        <taxon>Pleuronectes</taxon>
    </lineage>
</organism>
<sequence length="218" mass="22219">MFCLLWVLFQAWAVVVDGGVSSGSAEANGGVNNNGGAAAAGNTANPGAQNGVLLNGDPLVVRLLQLGGTFFIQPVGNQAGQAPLQQLIPTGALQQGGAFPVGQTGGVNVNPQGQVLTQAGRGGPLTLFTLLSQRNAGGNPQGGVLTPGQVQLISLAGLNNQQRQVPAGGNTAGGVRFQRSLAARLRGTQSPPMKVKAAEEEEEDEEEECSGMEEKQVK</sequence>
<feature type="compositionally biased region" description="Acidic residues" evidence="1">
    <location>
        <begin position="199"/>
        <end position="211"/>
    </location>
</feature>
<gene>
    <name evidence="3" type="ORF">PLEPLA_LOCUS20365</name>
</gene>
<feature type="signal peptide" evidence="2">
    <location>
        <begin position="1"/>
        <end position="18"/>
    </location>
</feature>
<dbReference type="Proteomes" id="UP001153269">
    <property type="component" value="Unassembled WGS sequence"/>
</dbReference>
<evidence type="ECO:0000313" key="4">
    <source>
        <dbReference type="Proteomes" id="UP001153269"/>
    </source>
</evidence>
<keyword evidence="4" id="KW-1185">Reference proteome</keyword>
<feature type="chain" id="PRO_5040376293" evidence="2">
    <location>
        <begin position="19"/>
        <end position="218"/>
    </location>
</feature>
<feature type="region of interest" description="Disordered" evidence="1">
    <location>
        <begin position="183"/>
        <end position="218"/>
    </location>
</feature>
<protein>
    <submittedName>
        <fullName evidence="3">Uncharacterized protein</fullName>
    </submittedName>
</protein>
<proteinExistence type="predicted"/>
<dbReference type="AlphaFoldDB" id="A0A9N7UIY1"/>
<keyword evidence="2" id="KW-0732">Signal</keyword>
<evidence type="ECO:0000313" key="3">
    <source>
        <dbReference type="EMBL" id="CAB1432305.1"/>
    </source>
</evidence>
<comment type="caution">
    <text evidence="3">The sequence shown here is derived from an EMBL/GenBank/DDBJ whole genome shotgun (WGS) entry which is preliminary data.</text>
</comment>
<reference evidence="3" key="1">
    <citation type="submission" date="2020-03" db="EMBL/GenBank/DDBJ databases">
        <authorList>
            <person name="Weist P."/>
        </authorList>
    </citation>
    <scope>NUCLEOTIDE SEQUENCE</scope>
</reference>
<accession>A0A9N7UIY1</accession>
<evidence type="ECO:0000256" key="2">
    <source>
        <dbReference type="SAM" id="SignalP"/>
    </source>
</evidence>
<name>A0A9N7UIY1_PLEPL</name>
<dbReference type="EMBL" id="CADEAL010001424">
    <property type="protein sequence ID" value="CAB1432305.1"/>
    <property type="molecule type" value="Genomic_DNA"/>
</dbReference>
<evidence type="ECO:0000256" key="1">
    <source>
        <dbReference type="SAM" id="MobiDB-lite"/>
    </source>
</evidence>